<dbReference type="PROSITE" id="PS00075">
    <property type="entry name" value="DHFR_1"/>
    <property type="match status" value="1"/>
</dbReference>
<evidence type="ECO:0000313" key="10">
    <source>
        <dbReference type="Proteomes" id="UP000008837"/>
    </source>
</evidence>
<dbReference type="STRING" id="425265.A8Q785"/>
<evidence type="ECO:0000259" key="8">
    <source>
        <dbReference type="PROSITE" id="PS51330"/>
    </source>
</evidence>
<evidence type="ECO:0000313" key="9">
    <source>
        <dbReference type="EMBL" id="EDP42555.1"/>
    </source>
</evidence>
<dbReference type="CDD" id="cd00209">
    <property type="entry name" value="DHFR"/>
    <property type="match status" value="1"/>
</dbReference>
<dbReference type="VEuPathDB" id="FungiDB:MGL_3313"/>
<proteinExistence type="inferred from homology"/>
<feature type="domain" description="DHFR" evidence="8">
    <location>
        <begin position="14"/>
        <end position="290"/>
    </location>
</feature>
<evidence type="ECO:0000256" key="6">
    <source>
        <dbReference type="ARBA" id="ARBA00023002"/>
    </source>
</evidence>
<evidence type="ECO:0000256" key="2">
    <source>
        <dbReference type="ARBA" id="ARBA00012856"/>
    </source>
</evidence>
<dbReference type="RefSeq" id="XP_001729769.1">
    <property type="nucleotide sequence ID" value="XM_001729717.1"/>
</dbReference>
<evidence type="ECO:0000256" key="4">
    <source>
        <dbReference type="ARBA" id="ARBA00022563"/>
    </source>
</evidence>
<dbReference type="GO" id="GO:0046655">
    <property type="term" value="P:folic acid metabolic process"/>
    <property type="evidence" value="ECO:0007669"/>
    <property type="project" value="TreeGrafter"/>
</dbReference>
<protein>
    <recommendedName>
        <fullName evidence="3">Dihydrofolate reductase</fullName>
        <ecNumber evidence="2">1.5.1.3</ecNumber>
    </recommendedName>
</protein>
<dbReference type="InterPro" id="IPR012259">
    <property type="entry name" value="DHFR"/>
</dbReference>
<evidence type="ECO:0000256" key="7">
    <source>
        <dbReference type="RuleBase" id="RU004474"/>
    </source>
</evidence>
<dbReference type="InterPro" id="IPR017925">
    <property type="entry name" value="DHFR_CS"/>
</dbReference>
<dbReference type="UniPathway" id="UPA00077">
    <property type="reaction ID" value="UER00158"/>
</dbReference>
<dbReference type="Pfam" id="PF00186">
    <property type="entry name" value="DHFR_1"/>
    <property type="match status" value="2"/>
</dbReference>
<keyword evidence="10" id="KW-1185">Reference proteome</keyword>
<organism evidence="9 10">
    <name type="scientific">Malassezia globosa (strain ATCC MYA-4612 / CBS 7966)</name>
    <name type="common">Dandruff-associated fungus</name>
    <dbReference type="NCBI Taxonomy" id="425265"/>
    <lineage>
        <taxon>Eukaryota</taxon>
        <taxon>Fungi</taxon>
        <taxon>Dikarya</taxon>
        <taxon>Basidiomycota</taxon>
        <taxon>Ustilaginomycotina</taxon>
        <taxon>Malasseziomycetes</taxon>
        <taxon>Malasseziales</taxon>
        <taxon>Malasseziaceae</taxon>
        <taxon>Malassezia</taxon>
    </lineage>
</organism>
<reference evidence="9 10" key="1">
    <citation type="journal article" date="2007" name="Proc. Natl. Acad. Sci. U.S.A.">
        <title>Dandruff-associated Malassezia genomes reveal convergent and divergent virulence traits shared with plant and human fungal pathogens.</title>
        <authorList>
            <person name="Xu J."/>
            <person name="Saunders C.W."/>
            <person name="Hu P."/>
            <person name="Grant R.A."/>
            <person name="Boekhout T."/>
            <person name="Kuramae E.E."/>
            <person name="Kronstad J.W."/>
            <person name="Deangelis Y.M."/>
            <person name="Reeder N.L."/>
            <person name="Johnstone K.R."/>
            <person name="Leland M."/>
            <person name="Fieno A.M."/>
            <person name="Begley W.M."/>
            <person name="Sun Y."/>
            <person name="Lacey M.P."/>
            <person name="Chaudhary T."/>
            <person name="Keough T."/>
            <person name="Chu L."/>
            <person name="Sears R."/>
            <person name="Yuan B."/>
            <person name="Dawson T.L.Jr."/>
        </authorList>
    </citation>
    <scope>NUCLEOTIDE SEQUENCE [LARGE SCALE GENOMIC DNA]</scope>
    <source>
        <strain evidence="10">ATCC MYA-4612 / CBS 7966</strain>
    </source>
</reference>
<evidence type="ECO:0000256" key="5">
    <source>
        <dbReference type="ARBA" id="ARBA00022857"/>
    </source>
</evidence>
<dbReference type="GeneID" id="5854075"/>
<dbReference type="PRINTS" id="PR00070">
    <property type="entry name" value="DHFR"/>
</dbReference>
<accession>A8Q785</accession>
<dbReference type="KEGG" id="mgl:MGL_3313"/>
<gene>
    <name evidence="9" type="ORF">MGL_3313</name>
</gene>
<evidence type="ECO:0000256" key="3">
    <source>
        <dbReference type="ARBA" id="ARBA00018886"/>
    </source>
</evidence>
<name>A8Q785_MALGO</name>
<dbReference type="PANTHER" id="PTHR48069">
    <property type="entry name" value="DIHYDROFOLATE REDUCTASE"/>
    <property type="match status" value="1"/>
</dbReference>
<dbReference type="GO" id="GO:0006730">
    <property type="term" value="P:one-carbon metabolic process"/>
    <property type="evidence" value="ECO:0007669"/>
    <property type="project" value="UniProtKB-KW"/>
</dbReference>
<evidence type="ECO:0000256" key="1">
    <source>
        <dbReference type="ARBA" id="ARBA00004903"/>
    </source>
</evidence>
<dbReference type="EMBL" id="AAYY01000011">
    <property type="protein sequence ID" value="EDP42555.1"/>
    <property type="molecule type" value="Genomic_DNA"/>
</dbReference>
<keyword evidence="4" id="KW-0554">One-carbon metabolism</keyword>
<comment type="caution">
    <text evidence="9">The sequence shown here is derived from an EMBL/GenBank/DDBJ whole genome shotgun (WGS) entry which is preliminary data.</text>
</comment>
<dbReference type="OrthoDB" id="414698at2759"/>
<dbReference type="InterPro" id="IPR001796">
    <property type="entry name" value="DHFR_dom"/>
</dbReference>
<dbReference type="GO" id="GO:0046452">
    <property type="term" value="P:dihydrofolate metabolic process"/>
    <property type="evidence" value="ECO:0007669"/>
    <property type="project" value="TreeGrafter"/>
</dbReference>
<dbReference type="AlphaFoldDB" id="A8Q785"/>
<comment type="pathway">
    <text evidence="1">Cofactor biosynthesis; tetrahydrofolate biosynthesis; 5,6,7,8-tetrahydrofolate from 7,8-dihydrofolate: step 1/1.</text>
</comment>
<comment type="similarity">
    <text evidence="7">Belongs to the dihydrofolate reductase family.</text>
</comment>
<dbReference type="Gene3D" id="3.40.430.10">
    <property type="entry name" value="Dihydrofolate Reductase, subunit A"/>
    <property type="match status" value="1"/>
</dbReference>
<dbReference type="GO" id="GO:0046654">
    <property type="term" value="P:tetrahydrofolate biosynthetic process"/>
    <property type="evidence" value="ECO:0007669"/>
    <property type="project" value="UniProtKB-UniPathway"/>
</dbReference>
<dbReference type="OMA" id="WEAYMFT"/>
<sequence>MRAAGGTSPLGPLPLTAIVAASLRNGIGSQGTLPWRLSKDMAYFRAVTMHVGEPVHDDEVMDSAGCVRTPVCMKNAVIMGRHTWDSIPPKFRPLRDRINVVVSTSMTRAHLGSSECDDHDTLIARSLDEAVALLQERRMWRYRARAEGDATLDSSDVLRGSALGHAFVIGGAALYRHLLTSTSQAWTLDSLLVTRIFTPVDLHEKCDVFLTEFRSPAQVAWEIERADTWTGRTPQPEKDALVCPNPDGLGAWQQATPEWHAHHYPCVLPALLGPILDDNGMAIQFQCWRRSTCV</sequence>
<dbReference type="SUPFAM" id="SSF53597">
    <property type="entry name" value="Dihydrofolate reductase-like"/>
    <property type="match status" value="1"/>
</dbReference>
<dbReference type="InParanoid" id="A8Q785"/>
<dbReference type="Proteomes" id="UP000008837">
    <property type="component" value="Unassembled WGS sequence"/>
</dbReference>
<dbReference type="PROSITE" id="PS51330">
    <property type="entry name" value="DHFR_2"/>
    <property type="match status" value="1"/>
</dbReference>
<dbReference type="EC" id="1.5.1.3" evidence="2"/>
<dbReference type="GO" id="GO:0004146">
    <property type="term" value="F:dihydrofolate reductase activity"/>
    <property type="evidence" value="ECO:0007669"/>
    <property type="project" value="UniProtKB-EC"/>
</dbReference>
<dbReference type="InterPro" id="IPR024072">
    <property type="entry name" value="DHFR-like_dom_sf"/>
</dbReference>
<dbReference type="GO" id="GO:0005739">
    <property type="term" value="C:mitochondrion"/>
    <property type="evidence" value="ECO:0007669"/>
    <property type="project" value="TreeGrafter"/>
</dbReference>
<keyword evidence="6" id="KW-0560">Oxidoreductase</keyword>
<keyword evidence="5" id="KW-0521">NADP</keyword>
<dbReference type="GO" id="GO:0050661">
    <property type="term" value="F:NADP binding"/>
    <property type="evidence" value="ECO:0007669"/>
    <property type="project" value="InterPro"/>
</dbReference>
<dbReference type="PANTHER" id="PTHR48069:SF3">
    <property type="entry name" value="DIHYDROFOLATE REDUCTASE"/>
    <property type="match status" value="1"/>
</dbReference>